<sequence>MQVCTNVLSSELLEHCQKEIIKLSAEQVWGSSHLRWNENIKDGIVGSCLQSYVPEKTHEMLVHDLHDEYFSNKSEYLIQYYIWQPNSGISFHNDSYDGRIGATIYLNETWNQNHGGLFLWYDDHPIVMRAISPQQNMMIISDAEQKHAVTQISPLCDEPRYTIQMWIT</sequence>
<dbReference type="Proteomes" id="UP000515683">
    <property type="component" value="Segment"/>
</dbReference>
<protein>
    <submittedName>
        <fullName evidence="2">2OG-Fe(II) oxygenase superfamily protein</fullName>
    </submittedName>
</protein>
<dbReference type="Pfam" id="PF13661">
    <property type="entry name" value="2OG-FeII_Oxy_4"/>
    <property type="match status" value="1"/>
</dbReference>
<feature type="domain" description="Prolyl 3,4-dihydroxylase TPA1/OFD1 N-terminal" evidence="1">
    <location>
        <begin position="82"/>
        <end position="167"/>
    </location>
</feature>
<organism evidence="2 3">
    <name type="scientific">Synechococcus phage S-SCSM1</name>
    <dbReference type="NCBI Taxonomy" id="2588487"/>
    <lineage>
        <taxon>Viruses</taxon>
        <taxon>Duplodnaviria</taxon>
        <taxon>Heunggongvirae</taxon>
        <taxon>Uroviricota</taxon>
        <taxon>Caudoviricetes</taxon>
        <taxon>Pantevenvirales</taxon>
        <taxon>Kyanoviridae</taxon>
        <taxon>Zhoulongquanvirus</taxon>
        <taxon>Zhoulongquanvirus esscess</taxon>
    </lineage>
</organism>
<dbReference type="Gene3D" id="2.60.120.620">
    <property type="entry name" value="q2cbj1_9rhob like domain"/>
    <property type="match status" value="1"/>
</dbReference>
<evidence type="ECO:0000313" key="2">
    <source>
        <dbReference type="EMBL" id="QFG06320.1"/>
    </source>
</evidence>
<gene>
    <name evidence="2" type="ORF">SSCSM1_63</name>
</gene>
<proteinExistence type="predicted"/>
<evidence type="ECO:0000313" key="3">
    <source>
        <dbReference type="Proteomes" id="UP000515683"/>
    </source>
</evidence>
<dbReference type="InterPro" id="IPR039558">
    <property type="entry name" value="TPA1/OFD1_N"/>
</dbReference>
<dbReference type="EMBL" id="MK867354">
    <property type="protein sequence ID" value="QFG06320.1"/>
    <property type="molecule type" value="Genomic_DNA"/>
</dbReference>
<reference evidence="2" key="1">
    <citation type="submission" date="2019-04" db="EMBL/GenBank/DDBJ databases">
        <title>Genomic and proteomic characterization of cyanophage S-SCSM1 provides new insights into understanding the viral gene diversity and phage-host interactions.</title>
        <authorList>
            <person name="Wang Q."/>
            <person name="Xu Y."/>
            <person name="Jiao N."/>
            <person name="Zhang R."/>
        </authorList>
    </citation>
    <scope>NUCLEOTIDE SEQUENCE [LARGE SCALE GENOMIC DNA]</scope>
</reference>
<accession>A0A6M2ZHD9</accession>
<evidence type="ECO:0000259" key="1">
    <source>
        <dbReference type="Pfam" id="PF13661"/>
    </source>
</evidence>
<name>A0A6M2ZHD9_9CAUD</name>
<keyword evidence="3" id="KW-1185">Reference proteome</keyword>